<feature type="transmembrane region" description="Helical" evidence="6">
    <location>
        <begin position="228"/>
        <end position="247"/>
    </location>
</feature>
<feature type="transmembrane region" description="Helical" evidence="6">
    <location>
        <begin position="91"/>
        <end position="110"/>
    </location>
</feature>
<comment type="caution">
    <text evidence="7">The sequence shown here is derived from an EMBL/GenBank/DDBJ whole genome shotgun (WGS) entry which is preliminary data.</text>
</comment>
<name>A0A9D2Q205_9MICO</name>
<reference evidence="7" key="1">
    <citation type="journal article" date="2021" name="PeerJ">
        <title>Extensive microbial diversity within the chicken gut microbiome revealed by metagenomics and culture.</title>
        <authorList>
            <person name="Gilroy R."/>
            <person name="Ravi A."/>
            <person name="Getino M."/>
            <person name="Pursley I."/>
            <person name="Horton D.L."/>
            <person name="Alikhan N.F."/>
            <person name="Baker D."/>
            <person name="Gharbi K."/>
            <person name="Hall N."/>
            <person name="Watson M."/>
            <person name="Adriaenssens E.M."/>
            <person name="Foster-Nyarko E."/>
            <person name="Jarju S."/>
            <person name="Secka A."/>
            <person name="Antonio M."/>
            <person name="Oren A."/>
            <person name="Chaudhuri R.R."/>
            <person name="La Ragione R."/>
            <person name="Hildebrand F."/>
            <person name="Pallen M.J."/>
        </authorList>
    </citation>
    <scope>NUCLEOTIDE SEQUENCE</scope>
    <source>
        <strain evidence="7">CHK130-7132</strain>
    </source>
</reference>
<evidence type="ECO:0000256" key="5">
    <source>
        <dbReference type="ARBA" id="ARBA00023136"/>
    </source>
</evidence>
<dbReference type="InterPro" id="IPR012506">
    <property type="entry name" value="TMEM86B-like"/>
</dbReference>
<proteinExistence type="inferred from homology"/>
<keyword evidence="4 6" id="KW-1133">Transmembrane helix</keyword>
<feature type="transmembrane region" description="Helical" evidence="6">
    <location>
        <begin position="179"/>
        <end position="197"/>
    </location>
</feature>
<keyword evidence="3 6" id="KW-0812">Transmembrane</keyword>
<dbReference type="PANTHER" id="PTHR31885">
    <property type="entry name" value="GH04784P"/>
    <property type="match status" value="1"/>
</dbReference>
<evidence type="ECO:0000256" key="6">
    <source>
        <dbReference type="SAM" id="Phobius"/>
    </source>
</evidence>
<comment type="subcellular location">
    <subcellularLocation>
        <location evidence="1">Membrane</location>
        <topology evidence="1">Multi-pass membrane protein</topology>
    </subcellularLocation>
</comment>
<comment type="similarity">
    <text evidence="2">Belongs to the TMEM86 family.</text>
</comment>
<feature type="transmembrane region" description="Helical" evidence="6">
    <location>
        <begin position="64"/>
        <end position="85"/>
    </location>
</feature>
<keyword evidence="5 6" id="KW-0472">Membrane</keyword>
<dbReference type="GO" id="GO:0016787">
    <property type="term" value="F:hydrolase activity"/>
    <property type="evidence" value="ECO:0007669"/>
    <property type="project" value="TreeGrafter"/>
</dbReference>
<reference evidence="7" key="2">
    <citation type="submission" date="2021-04" db="EMBL/GenBank/DDBJ databases">
        <authorList>
            <person name="Gilroy R."/>
        </authorList>
    </citation>
    <scope>NUCLEOTIDE SEQUENCE</scope>
    <source>
        <strain evidence="7">CHK130-7132</strain>
    </source>
</reference>
<evidence type="ECO:0000313" key="8">
    <source>
        <dbReference type="Proteomes" id="UP000823854"/>
    </source>
</evidence>
<feature type="transmembrane region" description="Helical" evidence="6">
    <location>
        <begin position="204"/>
        <end position="222"/>
    </location>
</feature>
<dbReference type="Pfam" id="PF07947">
    <property type="entry name" value="YhhN"/>
    <property type="match status" value="2"/>
</dbReference>
<dbReference type="GO" id="GO:0016020">
    <property type="term" value="C:membrane"/>
    <property type="evidence" value="ECO:0007669"/>
    <property type="project" value="UniProtKB-SubCell"/>
</dbReference>
<evidence type="ECO:0000256" key="2">
    <source>
        <dbReference type="ARBA" id="ARBA00007375"/>
    </source>
</evidence>
<protein>
    <submittedName>
        <fullName evidence="7">Lysoplasmalogenase</fullName>
    </submittedName>
</protein>
<dbReference type="EMBL" id="DWWC01000256">
    <property type="protein sequence ID" value="HJC70433.1"/>
    <property type="molecule type" value="Genomic_DNA"/>
</dbReference>
<dbReference type="Proteomes" id="UP000823854">
    <property type="component" value="Unassembled WGS sequence"/>
</dbReference>
<evidence type="ECO:0000256" key="1">
    <source>
        <dbReference type="ARBA" id="ARBA00004141"/>
    </source>
</evidence>
<dbReference type="PANTHER" id="PTHR31885:SF6">
    <property type="entry name" value="GH04784P"/>
    <property type="match status" value="1"/>
</dbReference>
<evidence type="ECO:0000313" key="7">
    <source>
        <dbReference type="EMBL" id="HJC70433.1"/>
    </source>
</evidence>
<feature type="transmembrane region" description="Helical" evidence="6">
    <location>
        <begin position="34"/>
        <end position="55"/>
    </location>
</feature>
<sequence length="262" mass="26185">MRGVRGGIGPVAGSALAALAMVTAAHLAAQLRGAWAVADATQAMLMPLLLVVLLAGSAPPRGRLVGLFALGLVLSWAGDAVPRFLEGQGQFLAMLGSFLLAQLVYAIALWPLRSDSLLAGVGAGAGSLRGGRAPGEDGAAGGPRRGAVLRRAAMAPYAVAGPVIVVLCAPVAGALLPALGLYAAAICTMAVLATGLGRRGVIGGALFVVSDALIALDTFDVLTLPAHAFWVMLTYVAAQLLLVLGVLGREGPRCGAGARVEG</sequence>
<feature type="transmembrane region" description="Helical" evidence="6">
    <location>
        <begin position="154"/>
        <end position="173"/>
    </location>
</feature>
<gene>
    <name evidence="7" type="ORF">H9932_12275</name>
</gene>
<evidence type="ECO:0000256" key="4">
    <source>
        <dbReference type="ARBA" id="ARBA00022989"/>
    </source>
</evidence>
<accession>A0A9D2Q205</accession>
<dbReference type="AlphaFoldDB" id="A0A9D2Q205"/>
<organism evidence="7 8">
    <name type="scientific">Candidatus Brachybacterium intestinipullorum</name>
    <dbReference type="NCBI Taxonomy" id="2838512"/>
    <lineage>
        <taxon>Bacteria</taxon>
        <taxon>Bacillati</taxon>
        <taxon>Actinomycetota</taxon>
        <taxon>Actinomycetes</taxon>
        <taxon>Micrococcales</taxon>
        <taxon>Dermabacteraceae</taxon>
        <taxon>Brachybacterium</taxon>
    </lineage>
</organism>
<evidence type="ECO:0000256" key="3">
    <source>
        <dbReference type="ARBA" id="ARBA00022692"/>
    </source>
</evidence>